<evidence type="ECO:0000313" key="1">
    <source>
        <dbReference type="EMBL" id="KAI0058033.1"/>
    </source>
</evidence>
<organism evidence="1 2">
    <name type="scientific">Artomyces pyxidatus</name>
    <dbReference type="NCBI Taxonomy" id="48021"/>
    <lineage>
        <taxon>Eukaryota</taxon>
        <taxon>Fungi</taxon>
        <taxon>Dikarya</taxon>
        <taxon>Basidiomycota</taxon>
        <taxon>Agaricomycotina</taxon>
        <taxon>Agaricomycetes</taxon>
        <taxon>Russulales</taxon>
        <taxon>Auriscalpiaceae</taxon>
        <taxon>Artomyces</taxon>
    </lineage>
</organism>
<reference evidence="1" key="2">
    <citation type="journal article" date="2022" name="New Phytol.">
        <title>Evolutionary transition to the ectomycorrhizal habit in the genomes of a hyperdiverse lineage of mushroom-forming fungi.</title>
        <authorList>
            <person name="Looney B."/>
            <person name="Miyauchi S."/>
            <person name="Morin E."/>
            <person name="Drula E."/>
            <person name="Courty P.E."/>
            <person name="Kohler A."/>
            <person name="Kuo A."/>
            <person name="LaButti K."/>
            <person name="Pangilinan J."/>
            <person name="Lipzen A."/>
            <person name="Riley R."/>
            <person name="Andreopoulos W."/>
            <person name="He G."/>
            <person name="Johnson J."/>
            <person name="Nolan M."/>
            <person name="Tritt A."/>
            <person name="Barry K.W."/>
            <person name="Grigoriev I.V."/>
            <person name="Nagy L.G."/>
            <person name="Hibbett D."/>
            <person name="Henrissat B."/>
            <person name="Matheny P.B."/>
            <person name="Labbe J."/>
            <person name="Martin F.M."/>
        </authorList>
    </citation>
    <scope>NUCLEOTIDE SEQUENCE</scope>
    <source>
        <strain evidence="1">HHB10654</strain>
    </source>
</reference>
<proteinExistence type="predicted"/>
<name>A0ACB8SNI3_9AGAM</name>
<sequence>MPFVQNNARGTKRRRDDRALLGPGALGGADAARNEDCEQNAPKRRRREGAVAKGTASMYFFEEYEGNELIHHAREERDFDLEEKTRQLLPYHQLPPPQREADGTCIHVQHPDWWYRDGDVIISVSRTLADPQDRILFKLHRATLGDHLDPFHTLFEIDLPGGPEDTMDDVPVILAYTDTAVQWSLMCLLRQCHDRQEFKFDVLYDDVVDLLHLSDKYQCLRFREAAVWLLSSAFPTKLENWRKKNAKSRIVGGPSKAIIHIYTDMVLRYNIPEILPALRLSLSGQSPAQLIRGWPDGNGGVLRLPREEVFRIIRGRERLVKARQDVIFETFKNFRLGGPERGLWAYCDRQSGHGNLCKLWLSRLARDWERRGVEVYHIHSALRILGSEARHAMKKQLCEMCWRVFKQRLTRGQRKVWQSLPYIFGMGDWFEVEKRAKIARETLEWSIGLENSSSREPLVRHVDVVDAEGAGGGEMQWWSLSDGEDVAAGPLEEISSESEGAGSDTSTVLIANGDAQDEQDVEN</sequence>
<gene>
    <name evidence="1" type="ORF">BV25DRAFT_1994624</name>
</gene>
<keyword evidence="2" id="KW-1185">Reference proteome</keyword>
<dbReference type="Proteomes" id="UP000814140">
    <property type="component" value="Unassembled WGS sequence"/>
</dbReference>
<reference evidence="1" key="1">
    <citation type="submission" date="2021-03" db="EMBL/GenBank/DDBJ databases">
        <authorList>
            <consortium name="DOE Joint Genome Institute"/>
            <person name="Ahrendt S."/>
            <person name="Looney B.P."/>
            <person name="Miyauchi S."/>
            <person name="Morin E."/>
            <person name="Drula E."/>
            <person name="Courty P.E."/>
            <person name="Chicoki N."/>
            <person name="Fauchery L."/>
            <person name="Kohler A."/>
            <person name="Kuo A."/>
            <person name="Labutti K."/>
            <person name="Pangilinan J."/>
            <person name="Lipzen A."/>
            <person name="Riley R."/>
            <person name="Andreopoulos W."/>
            <person name="He G."/>
            <person name="Johnson J."/>
            <person name="Barry K.W."/>
            <person name="Grigoriev I.V."/>
            <person name="Nagy L."/>
            <person name="Hibbett D."/>
            <person name="Henrissat B."/>
            <person name="Matheny P.B."/>
            <person name="Labbe J."/>
            <person name="Martin F."/>
        </authorList>
    </citation>
    <scope>NUCLEOTIDE SEQUENCE</scope>
    <source>
        <strain evidence="1">HHB10654</strain>
    </source>
</reference>
<dbReference type="EMBL" id="MU277240">
    <property type="protein sequence ID" value="KAI0058033.1"/>
    <property type="molecule type" value="Genomic_DNA"/>
</dbReference>
<accession>A0ACB8SNI3</accession>
<evidence type="ECO:0000313" key="2">
    <source>
        <dbReference type="Proteomes" id="UP000814140"/>
    </source>
</evidence>
<protein>
    <submittedName>
        <fullName evidence="1">Uncharacterized protein</fullName>
    </submittedName>
</protein>
<comment type="caution">
    <text evidence="1">The sequence shown here is derived from an EMBL/GenBank/DDBJ whole genome shotgun (WGS) entry which is preliminary data.</text>
</comment>